<protein>
    <submittedName>
        <fullName evidence="1">Uncharacterized protein</fullName>
    </submittedName>
</protein>
<organism evidence="1 2">
    <name type="scientific">Cellulomonas chitinilytica</name>
    <dbReference type="NCBI Taxonomy" id="398759"/>
    <lineage>
        <taxon>Bacteria</taxon>
        <taxon>Bacillati</taxon>
        <taxon>Actinomycetota</taxon>
        <taxon>Actinomycetes</taxon>
        <taxon>Micrococcales</taxon>
        <taxon>Cellulomonadaceae</taxon>
        <taxon>Cellulomonas</taxon>
    </lineage>
</organism>
<dbReference type="AlphaFoldDB" id="A0A919P0Z2"/>
<evidence type="ECO:0000313" key="1">
    <source>
        <dbReference type="EMBL" id="GIG20235.1"/>
    </source>
</evidence>
<sequence length="158" mass="17280">MTALDDVYEDIKNYPSTYVTIEIYDVDWDGVALNDEEDVEIRFRASNRGMLTMTDVTFTVEGLNGTLVKGNGAAAQYASSLTTSPGFFPTLPAHHEDDLVTWATGPLFFKPTRVATTATDLVRVSVAGWSSSWDHVFDNHTEADPNANAVYSHTVAVA</sequence>
<proteinExistence type="predicted"/>
<dbReference type="RefSeq" id="WP_203749349.1">
    <property type="nucleotide sequence ID" value="NZ_BONK01000003.1"/>
</dbReference>
<dbReference type="EMBL" id="BONK01000003">
    <property type="protein sequence ID" value="GIG20235.1"/>
    <property type="molecule type" value="Genomic_DNA"/>
</dbReference>
<gene>
    <name evidence="1" type="ORF">Cch01nite_09590</name>
</gene>
<reference evidence="1" key="1">
    <citation type="submission" date="2021-01" db="EMBL/GenBank/DDBJ databases">
        <title>Whole genome shotgun sequence of Cellulomonas chitinilytica NBRC 110799.</title>
        <authorList>
            <person name="Komaki H."/>
            <person name="Tamura T."/>
        </authorList>
    </citation>
    <scope>NUCLEOTIDE SEQUENCE</scope>
    <source>
        <strain evidence="1">NBRC 110799</strain>
    </source>
</reference>
<dbReference type="Proteomes" id="UP000632740">
    <property type="component" value="Unassembled WGS sequence"/>
</dbReference>
<comment type="caution">
    <text evidence="1">The sequence shown here is derived from an EMBL/GenBank/DDBJ whole genome shotgun (WGS) entry which is preliminary data.</text>
</comment>
<keyword evidence="2" id="KW-1185">Reference proteome</keyword>
<name>A0A919P0Z2_9CELL</name>
<accession>A0A919P0Z2</accession>
<evidence type="ECO:0000313" key="2">
    <source>
        <dbReference type="Proteomes" id="UP000632740"/>
    </source>
</evidence>